<keyword evidence="5" id="KW-0560">Oxidoreductase</keyword>
<dbReference type="PANTHER" id="PTHR43429">
    <property type="entry name" value="PYRIDINE NUCLEOTIDE-DISULFIDE OXIDOREDUCTASE DOMAIN-CONTAINING"/>
    <property type="match status" value="1"/>
</dbReference>
<dbReference type="EMBL" id="JAQQAL010000011">
    <property type="protein sequence ID" value="MDC7226357.1"/>
    <property type="molecule type" value="Genomic_DNA"/>
</dbReference>
<dbReference type="Proteomes" id="UP001221217">
    <property type="component" value="Unassembled WGS sequence"/>
</dbReference>
<keyword evidence="3" id="KW-0285">Flavoprotein</keyword>
<accession>A0AAJ1IBS4</accession>
<dbReference type="Pfam" id="PF02852">
    <property type="entry name" value="Pyr_redox_dim"/>
    <property type="match status" value="1"/>
</dbReference>
<evidence type="ECO:0000256" key="1">
    <source>
        <dbReference type="ARBA" id="ARBA00001974"/>
    </source>
</evidence>
<dbReference type="SUPFAM" id="SSF55424">
    <property type="entry name" value="FAD/NAD-linked reductases, dimerisation (C-terminal) domain"/>
    <property type="match status" value="1"/>
</dbReference>
<evidence type="ECO:0000256" key="6">
    <source>
        <dbReference type="ARBA" id="ARBA00023284"/>
    </source>
</evidence>
<evidence type="ECO:0000256" key="3">
    <source>
        <dbReference type="ARBA" id="ARBA00022630"/>
    </source>
</evidence>
<organism evidence="9 10">
    <name type="scientific">Candidatus Thalassospirochaeta sargassi</name>
    <dbReference type="NCBI Taxonomy" id="3119039"/>
    <lineage>
        <taxon>Bacteria</taxon>
        <taxon>Pseudomonadati</taxon>
        <taxon>Spirochaetota</taxon>
        <taxon>Spirochaetia</taxon>
        <taxon>Spirochaetales</taxon>
        <taxon>Spirochaetaceae</taxon>
        <taxon>Candidatus Thalassospirochaeta</taxon>
    </lineage>
</organism>
<evidence type="ECO:0000256" key="2">
    <source>
        <dbReference type="ARBA" id="ARBA00009130"/>
    </source>
</evidence>
<dbReference type="Pfam" id="PF07992">
    <property type="entry name" value="Pyr_redox_2"/>
    <property type="match status" value="1"/>
</dbReference>
<protein>
    <submittedName>
        <fullName evidence="9">FAD-dependent oxidoreductase</fullName>
    </submittedName>
</protein>
<gene>
    <name evidence="9" type="ORF">PQJ61_06305</name>
</gene>
<evidence type="ECO:0000259" key="7">
    <source>
        <dbReference type="Pfam" id="PF02852"/>
    </source>
</evidence>
<dbReference type="InterPro" id="IPR050260">
    <property type="entry name" value="FAD-bd_OxRdtase"/>
</dbReference>
<keyword evidence="6" id="KW-0676">Redox-active center</keyword>
<comment type="caution">
    <text evidence="9">The sequence shown here is derived from an EMBL/GenBank/DDBJ whole genome shotgun (WGS) entry which is preliminary data.</text>
</comment>
<comment type="cofactor">
    <cofactor evidence="1">
        <name>FAD</name>
        <dbReference type="ChEBI" id="CHEBI:57692"/>
    </cofactor>
</comment>
<proteinExistence type="inferred from homology"/>
<dbReference type="PRINTS" id="PR00368">
    <property type="entry name" value="FADPNR"/>
</dbReference>
<dbReference type="InterPro" id="IPR016156">
    <property type="entry name" value="FAD/NAD-linked_Rdtase_dimer_sf"/>
</dbReference>
<evidence type="ECO:0000256" key="5">
    <source>
        <dbReference type="ARBA" id="ARBA00023002"/>
    </source>
</evidence>
<dbReference type="Gene3D" id="3.50.50.60">
    <property type="entry name" value="FAD/NAD(P)-binding domain"/>
    <property type="match status" value="2"/>
</dbReference>
<feature type="domain" description="FAD/NAD(P)-binding" evidence="8">
    <location>
        <begin position="2"/>
        <end position="299"/>
    </location>
</feature>
<evidence type="ECO:0000313" key="10">
    <source>
        <dbReference type="Proteomes" id="UP001221217"/>
    </source>
</evidence>
<keyword evidence="4" id="KW-0274">FAD</keyword>
<reference evidence="9 10" key="1">
    <citation type="submission" date="2022-12" db="EMBL/GenBank/DDBJ databases">
        <title>Metagenome assembled genome from gulf of manar.</title>
        <authorList>
            <person name="Kohli P."/>
            <person name="Pk S."/>
            <person name="Venkata Ramana C."/>
            <person name="Sasikala C."/>
        </authorList>
    </citation>
    <scope>NUCLEOTIDE SEQUENCE [LARGE SCALE GENOMIC DNA]</scope>
    <source>
        <strain evidence="9">JB008</strain>
    </source>
</reference>
<name>A0AAJ1IBS4_9SPIO</name>
<dbReference type="PRINTS" id="PR00411">
    <property type="entry name" value="PNDRDTASEI"/>
</dbReference>
<dbReference type="PANTHER" id="PTHR43429:SF1">
    <property type="entry name" value="NAD(P)H SULFUR OXIDOREDUCTASE (COA-DEPENDENT)"/>
    <property type="match status" value="1"/>
</dbReference>
<feature type="domain" description="Pyridine nucleotide-disulphide oxidoreductase dimerisation" evidence="7">
    <location>
        <begin position="330"/>
        <end position="431"/>
    </location>
</feature>
<comment type="similarity">
    <text evidence="2">Belongs to the class-III pyridine nucleotide-disulfide oxidoreductase family.</text>
</comment>
<sequence>MRYVVIGGDAAGMSAASRLKRREPDAEVVVYEKTDDVSYSACGMPYNIADADKPIADLVVRSADAFRNAQGINLHTGHKIDRIDKAAKKVFGTASDGTDFESSYDKLLIATGASAIRPDVPGANLEGVFVLKTLQDSRYIKGFLEENSVKKAVIVGMGYIALEMAEALTARGIAVTMIKKREQLLPWMIPDLSGVVRKALEAEGINLNPGLSLESVEKTGAGLAVTAGGRSFDCDMVLFAIGVKPESGLAAEAGLELGAAGAVSIDKTMRTSDPDIFAAGDCADALSVVSGRKVWLPLALTANRGGRLAADNMLGDEQLFNGIAGTGVFKVFDVEVARTGLTVEEAEAAGFDPVYKPVVAKSKAHVFEGAAPLHASFIADKASGRILGAQMVGTEGVARRINAAAVALQAGMTLADFYECDLAYAPPFSPVWDPLLTAASLLMKKTGK</sequence>
<dbReference type="AlphaFoldDB" id="A0AAJ1IBS4"/>
<evidence type="ECO:0000256" key="4">
    <source>
        <dbReference type="ARBA" id="ARBA00022827"/>
    </source>
</evidence>
<dbReference type="SUPFAM" id="SSF51905">
    <property type="entry name" value="FAD/NAD(P)-binding domain"/>
    <property type="match status" value="1"/>
</dbReference>
<evidence type="ECO:0000259" key="8">
    <source>
        <dbReference type="Pfam" id="PF07992"/>
    </source>
</evidence>
<dbReference type="InterPro" id="IPR023753">
    <property type="entry name" value="FAD/NAD-binding_dom"/>
</dbReference>
<dbReference type="InterPro" id="IPR004099">
    <property type="entry name" value="Pyr_nucl-diS_OxRdtase_dimer"/>
</dbReference>
<dbReference type="GO" id="GO:0016491">
    <property type="term" value="F:oxidoreductase activity"/>
    <property type="evidence" value="ECO:0007669"/>
    <property type="project" value="UniProtKB-KW"/>
</dbReference>
<evidence type="ECO:0000313" key="9">
    <source>
        <dbReference type="EMBL" id="MDC7226357.1"/>
    </source>
</evidence>
<dbReference type="InterPro" id="IPR036188">
    <property type="entry name" value="FAD/NAD-bd_sf"/>
</dbReference>